<dbReference type="EMBL" id="GL883077">
    <property type="protein sequence ID" value="EGF92084.1"/>
    <property type="molecule type" value="Genomic_DNA"/>
</dbReference>
<proteinExistence type="predicted"/>
<evidence type="ECO:0000313" key="2">
    <source>
        <dbReference type="Proteomes" id="UP000006512"/>
    </source>
</evidence>
<evidence type="ECO:0000313" key="1">
    <source>
        <dbReference type="EMBL" id="EGF92084.1"/>
    </source>
</evidence>
<keyword evidence="2" id="KW-1185">Reference proteome</keyword>
<dbReference type="HOGENOM" id="CLU_3304000_0_0_5"/>
<dbReference type="STRING" id="715226.ABI_05170"/>
<accession>F4QK57</accession>
<organism evidence="1 2">
    <name type="scientific">Asticcacaulis biprosthecium C19</name>
    <dbReference type="NCBI Taxonomy" id="715226"/>
    <lineage>
        <taxon>Bacteria</taxon>
        <taxon>Pseudomonadati</taxon>
        <taxon>Pseudomonadota</taxon>
        <taxon>Alphaproteobacteria</taxon>
        <taxon>Caulobacterales</taxon>
        <taxon>Caulobacteraceae</taxon>
        <taxon>Asticcacaulis</taxon>
    </lineage>
</organism>
<sequence length="39" mass="4608">MILFDNFRKSAVSVAYGAKTYRFFTPRSRFFAEIDRDPS</sequence>
<gene>
    <name evidence="1" type="ORF">ABI_05170</name>
</gene>
<reference evidence="2" key="1">
    <citation type="submission" date="2011-03" db="EMBL/GenBank/DDBJ databases">
        <title>Draft genome sequence of Brevundimonas diminuta.</title>
        <authorList>
            <person name="Brown P.J.B."/>
            <person name="Buechlein A."/>
            <person name="Hemmerich C."/>
            <person name="Brun Y.V."/>
        </authorList>
    </citation>
    <scope>NUCLEOTIDE SEQUENCE [LARGE SCALE GENOMIC DNA]</scope>
    <source>
        <strain evidence="2">C19</strain>
    </source>
</reference>
<dbReference type="Proteomes" id="UP000006512">
    <property type="component" value="Unassembled WGS sequence"/>
</dbReference>
<name>F4QK57_9CAUL</name>
<dbReference type="AlphaFoldDB" id="F4QK57"/>
<protein>
    <submittedName>
        <fullName evidence="1">Uncharacterized protein</fullName>
    </submittedName>
</protein>